<dbReference type="Proteomes" id="UP000183508">
    <property type="component" value="Unassembled WGS sequence"/>
</dbReference>
<dbReference type="RefSeq" id="WP_074951112.1">
    <property type="nucleotide sequence ID" value="NZ_FPBV01000006.1"/>
</dbReference>
<proteinExistence type="predicted"/>
<feature type="coiled-coil region" evidence="1">
    <location>
        <begin position="16"/>
        <end position="85"/>
    </location>
</feature>
<protein>
    <recommendedName>
        <fullName evidence="5">Haemolysin XhlA</fullName>
    </recommendedName>
</protein>
<evidence type="ECO:0000256" key="1">
    <source>
        <dbReference type="SAM" id="Coils"/>
    </source>
</evidence>
<dbReference type="Gene3D" id="1.20.5.340">
    <property type="match status" value="1"/>
</dbReference>
<reference evidence="4" key="1">
    <citation type="submission" date="2016-10" db="EMBL/GenBank/DDBJ databases">
        <authorList>
            <person name="Varghese N."/>
        </authorList>
    </citation>
    <scope>NUCLEOTIDE SEQUENCE [LARGE SCALE GENOMIC DNA]</scope>
    <source>
        <strain evidence="4">DSM 17980</strain>
    </source>
</reference>
<dbReference type="AlphaFoldDB" id="A0A1I7IET3"/>
<keyword evidence="4" id="KW-1185">Reference proteome</keyword>
<keyword evidence="2" id="KW-0812">Transmembrane</keyword>
<name>A0A1I7IET3_9BACL</name>
<dbReference type="EMBL" id="FPBV01000006">
    <property type="protein sequence ID" value="SFU71422.1"/>
    <property type="molecule type" value="Genomic_DNA"/>
</dbReference>
<keyword evidence="2" id="KW-0472">Membrane</keyword>
<accession>A0A1I7IET3</accession>
<keyword evidence="2" id="KW-1133">Transmembrane helix</keyword>
<evidence type="ECO:0000313" key="3">
    <source>
        <dbReference type="EMBL" id="SFU71422.1"/>
    </source>
</evidence>
<feature type="transmembrane region" description="Helical" evidence="2">
    <location>
        <begin position="85"/>
        <end position="103"/>
    </location>
</feature>
<evidence type="ECO:0000313" key="4">
    <source>
        <dbReference type="Proteomes" id="UP000183508"/>
    </source>
</evidence>
<keyword evidence="1" id="KW-0175">Coiled coil</keyword>
<sequence>MTVTVEERLSTLEAGFQSLKEGLDRVERALEKLDGNVAVLIEKLDARYPSQESVNLRFTDLQQKVAQLETQCEAQRKDIDQLRNWQYKVTGGIAVVAFLLGLVSSKIPPVKW</sequence>
<dbReference type="STRING" id="392015.SAMN05421543_106177"/>
<organism evidence="3 4">
    <name type="scientific">Alicyclobacillus macrosporangiidus</name>
    <dbReference type="NCBI Taxonomy" id="392015"/>
    <lineage>
        <taxon>Bacteria</taxon>
        <taxon>Bacillati</taxon>
        <taxon>Bacillota</taxon>
        <taxon>Bacilli</taxon>
        <taxon>Bacillales</taxon>
        <taxon>Alicyclobacillaceae</taxon>
        <taxon>Alicyclobacillus</taxon>
    </lineage>
</organism>
<evidence type="ECO:0008006" key="5">
    <source>
        <dbReference type="Google" id="ProtNLM"/>
    </source>
</evidence>
<evidence type="ECO:0000256" key="2">
    <source>
        <dbReference type="SAM" id="Phobius"/>
    </source>
</evidence>
<gene>
    <name evidence="3" type="ORF">SAMN05421543_106177</name>
</gene>